<proteinExistence type="predicted"/>
<keyword evidence="1" id="KW-0472">Membrane</keyword>
<dbReference type="EMBL" id="KV407458">
    <property type="protein sequence ID" value="KZF22956.1"/>
    <property type="molecule type" value="Genomic_DNA"/>
</dbReference>
<keyword evidence="3" id="KW-1185">Reference proteome</keyword>
<dbReference type="InParanoid" id="A0A165H411"/>
<sequence length="107" mass="12045">MASSSLPVPVAVQTLYSLFFLGFSPWSLVLGLQPLIFGFCSIIFLCSNHIYVHRTMHKFGGWIEEESPEASNQKRQGLAKDLTCVGLESWTSRGARAQWYREFAGSR</sequence>
<evidence type="ECO:0000256" key="1">
    <source>
        <dbReference type="SAM" id="Phobius"/>
    </source>
</evidence>
<dbReference type="GeneID" id="28894305"/>
<dbReference type="RefSeq" id="XP_018188511.1">
    <property type="nucleotide sequence ID" value="XM_018329168.1"/>
</dbReference>
<name>A0A165H411_XYLHT</name>
<feature type="transmembrane region" description="Helical" evidence="1">
    <location>
        <begin position="26"/>
        <end position="46"/>
    </location>
</feature>
<gene>
    <name evidence="2" type="ORF">L228DRAFT_140166</name>
</gene>
<evidence type="ECO:0000313" key="2">
    <source>
        <dbReference type="EMBL" id="KZF22956.1"/>
    </source>
</evidence>
<protein>
    <submittedName>
        <fullName evidence="2">Uncharacterized protein</fullName>
    </submittedName>
</protein>
<reference evidence="2 3" key="1">
    <citation type="journal article" date="2016" name="Fungal Biol.">
        <title>The genome of Xylona heveae provides a window into fungal endophytism.</title>
        <authorList>
            <person name="Gazis R."/>
            <person name="Kuo A."/>
            <person name="Riley R."/>
            <person name="LaButti K."/>
            <person name="Lipzen A."/>
            <person name="Lin J."/>
            <person name="Amirebrahimi M."/>
            <person name="Hesse C.N."/>
            <person name="Spatafora J.W."/>
            <person name="Henrissat B."/>
            <person name="Hainaut M."/>
            <person name="Grigoriev I.V."/>
            <person name="Hibbett D.S."/>
        </authorList>
    </citation>
    <scope>NUCLEOTIDE SEQUENCE [LARGE SCALE GENOMIC DNA]</scope>
    <source>
        <strain evidence="2 3">TC161</strain>
    </source>
</reference>
<keyword evidence="1" id="KW-1133">Transmembrane helix</keyword>
<organism evidence="2 3">
    <name type="scientific">Xylona heveae (strain CBS 132557 / TC161)</name>
    <dbReference type="NCBI Taxonomy" id="1328760"/>
    <lineage>
        <taxon>Eukaryota</taxon>
        <taxon>Fungi</taxon>
        <taxon>Dikarya</taxon>
        <taxon>Ascomycota</taxon>
        <taxon>Pezizomycotina</taxon>
        <taxon>Xylonomycetes</taxon>
        <taxon>Xylonales</taxon>
        <taxon>Xylonaceae</taxon>
        <taxon>Xylona</taxon>
    </lineage>
</organism>
<accession>A0A165H411</accession>
<dbReference type="Proteomes" id="UP000076632">
    <property type="component" value="Unassembled WGS sequence"/>
</dbReference>
<dbReference type="AlphaFoldDB" id="A0A165H411"/>
<evidence type="ECO:0000313" key="3">
    <source>
        <dbReference type="Proteomes" id="UP000076632"/>
    </source>
</evidence>
<keyword evidence="1" id="KW-0812">Transmembrane</keyword>